<dbReference type="STRING" id="1227490.C479_04477"/>
<dbReference type="PATRIC" id="fig|1227490.4.peg.904"/>
<accession>M0BR84</accession>
<keyword evidence="2" id="KW-0808">Transferase</keyword>
<proteinExistence type="predicted"/>
<name>M0BR84_9EURY</name>
<sequence length="336" mass="37280">MFARDALSTAVETACDPDPAVDTISTIEAGNNHTYRVTLADGTDLFLKVGTRFPDAFPAEPATMRRVRAETDLPVPRVHGTGTDPLEYPYAVYEYVPDCEAEWAGDLSHEAAERLCREAGRHLCELHQITFPQFGRIGLDTDASADDTLVADAPDADALTVVDPTPFDDLLRQSLDRQVTELADSPFDTRRDSLEAFGTDLIDRSDFADVTPALVHGDYRLGNLCVDPSAEQITAAVLDWELPTALDPLWDAVMAQSLLTAGHRLDPDSRQTLRRAFWEAYGTSTADTPRRRCYELLARIRLARHLDTECRGLSEAARRARITDHHEAFDALLVDR</sequence>
<dbReference type="Gene3D" id="3.30.200.20">
    <property type="entry name" value="Phosphorylase Kinase, domain 1"/>
    <property type="match status" value="1"/>
</dbReference>
<dbReference type="InterPro" id="IPR002575">
    <property type="entry name" value="Aminoglycoside_PTrfase"/>
</dbReference>
<evidence type="ECO:0000259" key="1">
    <source>
        <dbReference type="Pfam" id="PF01636"/>
    </source>
</evidence>
<dbReference type="InterPro" id="IPR051678">
    <property type="entry name" value="AGP_Transferase"/>
</dbReference>
<dbReference type="SUPFAM" id="SSF56112">
    <property type="entry name" value="Protein kinase-like (PK-like)"/>
    <property type="match status" value="1"/>
</dbReference>
<dbReference type="InterPro" id="IPR011009">
    <property type="entry name" value="Kinase-like_dom_sf"/>
</dbReference>
<reference evidence="2 3" key="1">
    <citation type="journal article" date="2014" name="PLoS Genet.">
        <title>Phylogenetically driven sequencing of extremely halophilic archaea reveals strategies for static and dynamic osmo-response.</title>
        <authorList>
            <person name="Becker E.A."/>
            <person name="Seitzer P.M."/>
            <person name="Tritt A."/>
            <person name="Larsen D."/>
            <person name="Krusor M."/>
            <person name="Yao A.I."/>
            <person name="Wu D."/>
            <person name="Madern D."/>
            <person name="Eisen J.A."/>
            <person name="Darling A.E."/>
            <person name="Facciotti M.T."/>
        </authorList>
    </citation>
    <scope>NUCLEOTIDE SEQUENCE [LARGE SCALE GENOMIC DNA]</scope>
    <source>
        <strain evidence="2 3">JCM 14624</strain>
    </source>
</reference>
<protein>
    <submittedName>
        <fullName evidence="2">Aminoglycoside phosphotransferase</fullName>
    </submittedName>
</protein>
<dbReference type="PANTHER" id="PTHR21310:SF15">
    <property type="entry name" value="AMINOGLYCOSIDE PHOSPHOTRANSFERASE DOMAIN-CONTAINING PROTEIN"/>
    <property type="match status" value="1"/>
</dbReference>
<gene>
    <name evidence="2" type="ORF">C479_04477</name>
</gene>
<dbReference type="PANTHER" id="PTHR21310">
    <property type="entry name" value="AMINOGLYCOSIDE PHOSPHOTRANSFERASE-RELATED-RELATED"/>
    <property type="match status" value="1"/>
</dbReference>
<dbReference type="AlphaFoldDB" id="M0BR84"/>
<comment type="caution">
    <text evidence="2">The sequence shown here is derived from an EMBL/GenBank/DDBJ whole genome shotgun (WGS) entry which is preliminary data.</text>
</comment>
<evidence type="ECO:0000313" key="2">
    <source>
        <dbReference type="EMBL" id="ELZ12622.1"/>
    </source>
</evidence>
<dbReference type="EMBL" id="AOIQ01000008">
    <property type="protein sequence ID" value="ELZ12622.1"/>
    <property type="molecule type" value="Genomic_DNA"/>
</dbReference>
<keyword evidence="3" id="KW-1185">Reference proteome</keyword>
<dbReference type="RefSeq" id="WP_007698456.1">
    <property type="nucleotide sequence ID" value="NZ_AOIQ01000008.1"/>
</dbReference>
<dbReference type="Proteomes" id="UP000011560">
    <property type="component" value="Unassembled WGS sequence"/>
</dbReference>
<evidence type="ECO:0000313" key="3">
    <source>
        <dbReference type="Proteomes" id="UP000011560"/>
    </source>
</evidence>
<dbReference type="Pfam" id="PF01636">
    <property type="entry name" value="APH"/>
    <property type="match status" value="1"/>
</dbReference>
<dbReference type="GO" id="GO:0016740">
    <property type="term" value="F:transferase activity"/>
    <property type="evidence" value="ECO:0007669"/>
    <property type="project" value="UniProtKB-KW"/>
</dbReference>
<dbReference type="Gene3D" id="3.90.1200.10">
    <property type="match status" value="1"/>
</dbReference>
<dbReference type="OrthoDB" id="350437at2157"/>
<organism evidence="2 3">
    <name type="scientific">Halovivax asiaticus JCM 14624</name>
    <dbReference type="NCBI Taxonomy" id="1227490"/>
    <lineage>
        <taxon>Archaea</taxon>
        <taxon>Methanobacteriati</taxon>
        <taxon>Methanobacteriota</taxon>
        <taxon>Stenosarchaea group</taxon>
        <taxon>Halobacteria</taxon>
        <taxon>Halobacteriales</taxon>
        <taxon>Natrialbaceae</taxon>
        <taxon>Halovivax</taxon>
    </lineage>
</organism>
<feature type="domain" description="Aminoglycoside phosphotransferase" evidence="1">
    <location>
        <begin position="24"/>
        <end position="292"/>
    </location>
</feature>